<accession>A0A6B2LM08</accession>
<dbReference type="NCBIfam" id="TIGR00231">
    <property type="entry name" value="small_GTP"/>
    <property type="match status" value="1"/>
</dbReference>
<dbReference type="PROSITE" id="PS51419">
    <property type="entry name" value="RAB"/>
    <property type="match status" value="1"/>
</dbReference>
<dbReference type="PRINTS" id="PR00449">
    <property type="entry name" value="RASTRNSFRMNG"/>
</dbReference>
<organism evidence="5">
    <name type="scientific">Arcella intermedia</name>
    <dbReference type="NCBI Taxonomy" id="1963864"/>
    <lineage>
        <taxon>Eukaryota</taxon>
        <taxon>Amoebozoa</taxon>
        <taxon>Tubulinea</taxon>
        <taxon>Elardia</taxon>
        <taxon>Arcellinida</taxon>
        <taxon>Sphaerothecina</taxon>
        <taxon>Arcellidae</taxon>
        <taxon>Arcella</taxon>
    </lineage>
</organism>
<evidence type="ECO:0000256" key="1">
    <source>
        <dbReference type="ARBA" id="ARBA00006270"/>
    </source>
</evidence>
<dbReference type="InterPro" id="IPR050227">
    <property type="entry name" value="Rab"/>
</dbReference>
<evidence type="ECO:0000256" key="4">
    <source>
        <dbReference type="ARBA" id="ARBA00023288"/>
    </source>
</evidence>
<reference evidence="5" key="1">
    <citation type="journal article" date="2020" name="J. Eukaryot. Microbiol.">
        <title>De novo Sequencing, Assembly and Annotation of the Transcriptome for the Free-Living Testate Amoeba Arcella intermedia.</title>
        <authorList>
            <person name="Ribeiro G.M."/>
            <person name="Porfirio-Sousa A.L."/>
            <person name="Maurer-Alcala X.X."/>
            <person name="Katz L.A."/>
            <person name="Lahr D.J.G."/>
        </authorList>
    </citation>
    <scope>NUCLEOTIDE SEQUENCE</scope>
</reference>
<proteinExistence type="inferred from homology"/>
<dbReference type="InterPro" id="IPR027417">
    <property type="entry name" value="P-loop_NTPase"/>
</dbReference>
<name>A0A6B2LM08_9EUKA</name>
<dbReference type="InterPro" id="IPR001806">
    <property type="entry name" value="Small_GTPase"/>
</dbReference>
<dbReference type="EMBL" id="GIBP01009153">
    <property type="protein sequence ID" value="NDV38122.1"/>
    <property type="molecule type" value="Transcribed_RNA"/>
</dbReference>
<evidence type="ECO:0000256" key="3">
    <source>
        <dbReference type="ARBA" id="ARBA00023134"/>
    </source>
</evidence>
<keyword evidence="3" id="KW-0342">GTP-binding</keyword>
<dbReference type="SMART" id="SM00174">
    <property type="entry name" value="RHO"/>
    <property type="match status" value="1"/>
</dbReference>
<dbReference type="Pfam" id="PF00071">
    <property type="entry name" value="Ras"/>
    <property type="match status" value="1"/>
</dbReference>
<protein>
    <submittedName>
        <fullName evidence="5">Uncharacterized protein</fullName>
    </submittedName>
</protein>
<dbReference type="GO" id="GO:0005525">
    <property type="term" value="F:GTP binding"/>
    <property type="evidence" value="ECO:0007669"/>
    <property type="project" value="UniProtKB-KW"/>
</dbReference>
<dbReference type="AlphaFoldDB" id="A0A6B2LM08"/>
<comment type="similarity">
    <text evidence="1">Belongs to the small GTPase superfamily. Rab family.</text>
</comment>
<dbReference type="InterPro" id="IPR005225">
    <property type="entry name" value="Small_GTP-bd"/>
</dbReference>
<evidence type="ECO:0000313" key="5">
    <source>
        <dbReference type="EMBL" id="NDV38122.1"/>
    </source>
</evidence>
<dbReference type="FunFam" id="3.40.50.300:FF:001447">
    <property type="entry name" value="Ras-related protein Rab-1B"/>
    <property type="match status" value="1"/>
</dbReference>
<dbReference type="SUPFAM" id="SSF52540">
    <property type="entry name" value="P-loop containing nucleoside triphosphate hydrolases"/>
    <property type="match status" value="1"/>
</dbReference>
<dbReference type="SMART" id="SM00175">
    <property type="entry name" value="RAB"/>
    <property type="match status" value="1"/>
</dbReference>
<dbReference type="GO" id="GO:0003924">
    <property type="term" value="F:GTPase activity"/>
    <property type="evidence" value="ECO:0007669"/>
    <property type="project" value="InterPro"/>
</dbReference>
<evidence type="ECO:0000256" key="2">
    <source>
        <dbReference type="ARBA" id="ARBA00022741"/>
    </source>
</evidence>
<sequence>MQRNFSGDFCTKDINIDGLAIQLCIYDTAGQERFQSLGSSYYRNAHGAIVVYDITNKTSFQNVLQWMHAVDENGPKIIQKVLVGNKTDLDNLRQVETEEALIFADKWKLELIETSAKLPTNVDELFQQMARSIKLMLDD</sequence>
<dbReference type="PROSITE" id="PS51421">
    <property type="entry name" value="RAS"/>
    <property type="match status" value="1"/>
</dbReference>
<dbReference type="CDD" id="cd00154">
    <property type="entry name" value="Rab"/>
    <property type="match status" value="1"/>
</dbReference>
<keyword evidence="4" id="KW-0449">Lipoprotein</keyword>
<dbReference type="PANTHER" id="PTHR47977">
    <property type="entry name" value="RAS-RELATED PROTEIN RAB"/>
    <property type="match status" value="1"/>
</dbReference>
<dbReference type="SMART" id="SM00173">
    <property type="entry name" value="RAS"/>
    <property type="match status" value="1"/>
</dbReference>
<keyword evidence="2" id="KW-0547">Nucleotide-binding</keyword>
<dbReference type="Gene3D" id="3.40.50.300">
    <property type="entry name" value="P-loop containing nucleotide triphosphate hydrolases"/>
    <property type="match status" value="1"/>
</dbReference>